<evidence type="ECO:0000256" key="3">
    <source>
        <dbReference type="HAMAP-Rule" id="MF_00262"/>
    </source>
</evidence>
<name>A0A1X7J9H7_9BACT</name>
<proteinExistence type="inferred from homology"/>
<dbReference type="NCBIfam" id="TIGR01215">
    <property type="entry name" value="minE"/>
    <property type="match status" value="1"/>
</dbReference>
<dbReference type="STRING" id="561720.SAMN06275492_11020"/>
<dbReference type="AlphaFoldDB" id="A0A1X7J9H7"/>
<evidence type="ECO:0000313" key="5">
    <source>
        <dbReference type="Proteomes" id="UP000193355"/>
    </source>
</evidence>
<evidence type="ECO:0000256" key="1">
    <source>
        <dbReference type="ARBA" id="ARBA00008168"/>
    </source>
</evidence>
<dbReference type="Gene3D" id="3.30.1070.10">
    <property type="entry name" value="Cell division topological specificity factor MinE"/>
    <property type="match status" value="1"/>
</dbReference>
<gene>
    <name evidence="3" type="primary">minE</name>
    <name evidence="4" type="ORF">SAMN06275492_11020</name>
</gene>
<dbReference type="GO" id="GO:0032955">
    <property type="term" value="P:regulation of division septum assembly"/>
    <property type="evidence" value="ECO:0007669"/>
    <property type="project" value="InterPro"/>
</dbReference>
<accession>A0A1X7J9H7</accession>
<dbReference type="Pfam" id="PF03776">
    <property type="entry name" value="MinE"/>
    <property type="match status" value="1"/>
</dbReference>
<dbReference type="SUPFAM" id="SSF55229">
    <property type="entry name" value="Cell division protein MinE topological specificity domain"/>
    <property type="match status" value="1"/>
</dbReference>
<comment type="function">
    <text evidence="2 3">Prevents the cell division inhibition by proteins MinC and MinD at internal division sites while permitting inhibition at polar sites. This ensures cell division at the proper site by restricting the formation of a division septum at the midpoint of the long axis of the cell.</text>
</comment>
<reference evidence="5" key="1">
    <citation type="submission" date="2017-04" db="EMBL/GenBank/DDBJ databases">
        <authorList>
            <person name="Varghese N."/>
            <person name="Submissions S."/>
        </authorList>
    </citation>
    <scope>NUCLEOTIDE SEQUENCE [LARGE SCALE GENOMIC DNA]</scope>
    <source>
        <strain evidence="5">USBA 82</strain>
    </source>
</reference>
<dbReference type="RefSeq" id="WP_085544313.1">
    <property type="nucleotide sequence ID" value="NZ_FXBB01000010.1"/>
</dbReference>
<evidence type="ECO:0000256" key="2">
    <source>
        <dbReference type="ARBA" id="ARBA00025265"/>
    </source>
</evidence>
<organism evidence="4 5">
    <name type="scientific">Dethiosulfovibrio salsuginis</name>
    <dbReference type="NCBI Taxonomy" id="561720"/>
    <lineage>
        <taxon>Bacteria</taxon>
        <taxon>Thermotogati</taxon>
        <taxon>Synergistota</taxon>
        <taxon>Synergistia</taxon>
        <taxon>Synergistales</taxon>
        <taxon>Dethiosulfovibrionaceae</taxon>
        <taxon>Dethiosulfovibrio</taxon>
    </lineage>
</organism>
<dbReference type="InterPro" id="IPR005527">
    <property type="entry name" value="MinE"/>
</dbReference>
<sequence length="91" mass="10403">MTFLDTIFGKKKSQSVAKERLQLVLIHDRSDISPEVMERLRKDLISVISSYMDVDTENIEMDFDREGKKVALVANIPVTCMKRTKRGGDDV</sequence>
<dbReference type="GO" id="GO:0051301">
    <property type="term" value="P:cell division"/>
    <property type="evidence" value="ECO:0007669"/>
    <property type="project" value="UniProtKB-KW"/>
</dbReference>
<protein>
    <recommendedName>
        <fullName evidence="3">Cell division topological specificity factor</fullName>
    </recommendedName>
</protein>
<dbReference type="InterPro" id="IPR036707">
    <property type="entry name" value="MinE_sf"/>
</dbReference>
<keyword evidence="5" id="KW-1185">Reference proteome</keyword>
<dbReference type="NCBIfam" id="NF001422">
    <property type="entry name" value="PRK00296.1"/>
    <property type="match status" value="1"/>
</dbReference>
<comment type="similarity">
    <text evidence="1 3">Belongs to the MinE family.</text>
</comment>
<keyword evidence="3 4" id="KW-0132">Cell division</keyword>
<dbReference type="HAMAP" id="MF_00262">
    <property type="entry name" value="MinE"/>
    <property type="match status" value="1"/>
</dbReference>
<dbReference type="OrthoDB" id="9796578at2"/>
<keyword evidence="3" id="KW-0131">Cell cycle</keyword>
<dbReference type="Proteomes" id="UP000193355">
    <property type="component" value="Unassembled WGS sequence"/>
</dbReference>
<dbReference type="EMBL" id="FXBB01000010">
    <property type="protein sequence ID" value="SMG24346.1"/>
    <property type="molecule type" value="Genomic_DNA"/>
</dbReference>
<evidence type="ECO:0000313" key="4">
    <source>
        <dbReference type="EMBL" id="SMG24346.1"/>
    </source>
</evidence>